<protein>
    <submittedName>
        <fullName evidence="3">Uncharacterized protein</fullName>
    </submittedName>
</protein>
<keyword evidence="4" id="KW-1185">Reference proteome</keyword>
<dbReference type="Ensembl" id="ENSCSAVT00000018294.1">
    <property type="protein sequence ID" value="ENSCSAVP00000018097.1"/>
    <property type="gene ID" value="ENSCSAVG00000010643.1"/>
</dbReference>
<evidence type="ECO:0000313" key="4">
    <source>
        <dbReference type="Proteomes" id="UP000007875"/>
    </source>
</evidence>
<organism evidence="3 4">
    <name type="scientific">Ciona savignyi</name>
    <name type="common">Pacific transparent sea squirt</name>
    <dbReference type="NCBI Taxonomy" id="51511"/>
    <lineage>
        <taxon>Eukaryota</taxon>
        <taxon>Metazoa</taxon>
        <taxon>Chordata</taxon>
        <taxon>Tunicata</taxon>
        <taxon>Ascidiacea</taxon>
        <taxon>Phlebobranchia</taxon>
        <taxon>Cionidae</taxon>
        <taxon>Ciona</taxon>
    </lineage>
</organism>
<dbReference type="GO" id="GO:0080008">
    <property type="term" value="C:Cul4-RING E3 ubiquitin ligase complex"/>
    <property type="evidence" value="ECO:0007669"/>
    <property type="project" value="TreeGrafter"/>
</dbReference>
<dbReference type="eggNOG" id="KOG0266">
    <property type="taxonomic scope" value="Eukaryota"/>
</dbReference>
<dbReference type="AlphaFoldDB" id="H2ZKI1"/>
<dbReference type="OMA" id="WMVSEND"/>
<reference evidence="4" key="1">
    <citation type="submission" date="2003-08" db="EMBL/GenBank/DDBJ databases">
        <authorList>
            <person name="Birren B."/>
            <person name="Nusbaum C."/>
            <person name="Abebe A."/>
            <person name="Abouelleil A."/>
            <person name="Adekoya E."/>
            <person name="Ait-zahra M."/>
            <person name="Allen N."/>
            <person name="Allen T."/>
            <person name="An P."/>
            <person name="Anderson M."/>
            <person name="Anderson S."/>
            <person name="Arachchi H."/>
            <person name="Armbruster J."/>
            <person name="Bachantsang P."/>
            <person name="Baldwin J."/>
            <person name="Barry A."/>
            <person name="Bayul T."/>
            <person name="Blitshsteyn B."/>
            <person name="Bloom T."/>
            <person name="Blye J."/>
            <person name="Boguslavskiy L."/>
            <person name="Borowsky M."/>
            <person name="Boukhgalter B."/>
            <person name="Brunache A."/>
            <person name="Butler J."/>
            <person name="Calixte N."/>
            <person name="Calvo S."/>
            <person name="Camarata J."/>
            <person name="Campo K."/>
            <person name="Chang J."/>
            <person name="Cheshatsang Y."/>
            <person name="Citroen M."/>
            <person name="Collymore A."/>
            <person name="Considine T."/>
            <person name="Cook A."/>
            <person name="Cooke P."/>
            <person name="Corum B."/>
            <person name="Cuomo C."/>
            <person name="David R."/>
            <person name="Dawoe T."/>
            <person name="Degray S."/>
            <person name="Dodge S."/>
            <person name="Dooley K."/>
            <person name="Dorje P."/>
            <person name="Dorjee K."/>
            <person name="Dorris L."/>
            <person name="Duffey N."/>
            <person name="Dupes A."/>
            <person name="Elkins T."/>
            <person name="Engels R."/>
            <person name="Erickson J."/>
            <person name="Farina A."/>
            <person name="Faro S."/>
            <person name="Ferreira P."/>
            <person name="Fischer H."/>
            <person name="Fitzgerald M."/>
            <person name="Foley K."/>
            <person name="Gage D."/>
            <person name="Galagan J."/>
            <person name="Gearin G."/>
            <person name="Gnerre S."/>
            <person name="Gnirke A."/>
            <person name="Goyette A."/>
            <person name="Graham J."/>
            <person name="Grandbois E."/>
            <person name="Gyaltsen K."/>
            <person name="Hafez N."/>
            <person name="Hagopian D."/>
            <person name="Hagos B."/>
            <person name="Hall J."/>
            <person name="Hatcher B."/>
            <person name="Heller A."/>
            <person name="Higgins H."/>
            <person name="Honan T."/>
            <person name="Horn A."/>
            <person name="Houde N."/>
            <person name="Hughes L."/>
            <person name="Hulme W."/>
            <person name="Husby E."/>
            <person name="Iliev I."/>
            <person name="Jaffe D."/>
            <person name="Jones C."/>
            <person name="Kamal M."/>
            <person name="Kamat A."/>
            <person name="Kamvysselis M."/>
            <person name="Karlsson E."/>
            <person name="Kells C."/>
            <person name="Kieu A."/>
            <person name="Kisner P."/>
            <person name="Kodira C."/>
            <person name="Kulbokas E."/>
            <person name="Labutti K."/>
            <person name="Lama D."/>
            <person name="Landers T."/>
            <person name="Leger J."/>
            <person name="Levine S."/>
            <person name="Lewis D."/>
            <person name="Lewis T."/>
            <person name="Lindblad-toh K."/>
            <person name="Liu X."/>
            <person name="Lokyitsang T."/>
            <person name="Lokyitsang Y."/>
            <person name="Lucien O."/>
            <person name="Lui A."/>
            <person name="Ma L.J."/>
            <person name="Mabbitt R."/>
            <person name="Macdonald J."/>
            <person name="Maclean C."/>
            <person name="Major J."/>
            <person name="Manning J."/>
            <person name="Marabella R."/>
            <person name="Maru K."/>
            <person name="Matthews C."/>
            <person name="Mauceli E."/>
            <person name="Mccarthy M."/>
            <person name="Mcdonough S."/>
            <person name="Mcghee T."/>
            <person name="Meldrim J."/>
            <person name="Meneus L."/>
            <person name="Mesirov J."/>
            <person name="Mihalev A."/>
            <person name="Mihova T."/>
            <person name="Mikkelsen T."/>
            <person name="Mlenga V."/>
            <person name="Moru K."/>
            <person name="Mozes J."/>
            <person name="Mulrain L."/>
            <person name="Munson G."/>
            <person name="Naylor J."/>
            <person name="Newes C."/>
            <person name="Nguyen C."/>
            <person name="Nguyen N."/>
            <person name="Nguyen T."/>
            <person name="Nicol R."/>
            <person name="Nielsen C."/>
            <person name="Nizzari M."/>
            <person name="Norbu C."/>
            <person name="Norbu N."/>
            <person name="O'donnell P."/>
            <person name="Okoawo O."/>
            <person name="O'leary S."/>
            <person name="Omotosho B."/>
            <person name="O'neill K."/>
            <person name="Osman S."/>
            <person name="Parker S."/>
            <person name="Perrin D."/>
            <person name="Phunkhang P."/>
            <person name="Piqani B."/>
            <person name="Purcell S."/>
            <person name="Rachupka T."/>
            <person name="Ramasamy U."/>
            <person name="Rameau R."/>
            <person name="Ray V."/>
            <person name="Raymond C."/>
            <person name="Retta R."/>
            <person name="Richardson S."/>
            <person name="Rise C."/>
            <person name="Rodriguez J."/>
            <person name="Rogers J."/>
            <person name="Rogov P."/>
            <person name="Rutman M."/>
            <person name="Schupbach R."/>
            <person name="Seaman C."/>
            <person name="Settipalli S."/>
            <person name="Sharpe T."/>
            <person name="Sheridan J."/>
            <person name="Sherpa N."/>
            <person name="Shi J."/>
            <person name="Smirnov S."/>
            <person name="Smith C."/>
            <person name="Sougnez C."/>
            <person name="Spencer B."/>
            <person name="Stalker J."/>
            <person name="Stange-thomann N."/>
            <person name="Stavropoulos S."/>
            <person name="Stetson K."/>
            <person name="Stone C."/>
            <person name="Stone S."/>
            <person name="Stubbs M."/>
            <person name="Talamas J."/>
            <person name="Tchuinga P."/>
            <person name="Tenzing P."/>
            <person name="Tesfaye S."/>
            <person name="Theodore J."/>
            <person name="Thoulutsang Y."/>
            <person name="Topham K."/>
            <person name="Towey S."/>
            <person name="Tsamla T."/>
            <person name="Tsomo N."/>
            <person name="Vallee D."/>
            <person name="Vassiliev H."/>
            <person name="Venkataraman V."/>
            <person name="Vinson J."/>
            <person name="Vo A."/>
            <person name="Wade C."/>
            <person name="Wang S."/>
            <person name="Wangchuk T."/>
            <person name="Wangdi T."/>
            <person name="Whittaker C."/>
            <person name="Wilkinson J."/>
            <person name="Wu Y."/>
            <person name="Wyman D."/>
            <person name="Yadav S."/>
            <person name="Yang S."/>
            <person name="Yang X."/>
            <person name="Yeager S."/>
            <person name="Yee E."/>
            <person name="Young G."/>
            <person name="Zainoun J."/>
            <person name="Zembeck L."/>
            <person name="Zimmer A."/>
            <person name="Zody M."/>
            <person name="Lander E."/>
        </authorList>
    </citation>
    <scope>NUCLEOTIDE SEQUENCE [LARGE SCALE GENOMIC DNA]</scope>
</reference>
<evidence type="ECO:0000256" key="1">
    <source>
        <dbReference type="PROSITE-ProRule" id="PRU00221"/>
    </source>
</evidence>
<dbReference type="Pfam" id="PF00400">
    <property type="entry name" value="WD40"/>
    <property type="match status" value="1"/>
</dbReference>
<dbReference type="PROSITE" id="PS50294">
    <property type="entry name" value="WD_REPEATS_REGION"/>
    <property type="match status" value="1"/>
</dbReference>
<dbReference type="PROSITE" id="PS50082">
    <property type="entry name" value="WD_REPEATS_2"/>
    <property type="match status" value="1"/>
</dbReference>
<dbReference type="GO" id="GO:0000423">
    <property type="term" value="P:mitophagy"/>
    <property type="evidence" value="ECO:0007669"/>
    <property type="project" value="TreeGrafter"/>
</dbReference>
<dbReference type="GO" id="GO:1990756">
    <property type="term" value="F:ubiquitin-like ligase-substrate adaptor activity"/>
    <property type="evidence" value="ECO:0007669"/>
    <property type="project" value="TreeGrafter"/>
</dbReference>
<name>H2ZKI1_CIOSA</name>
<feature type="compositionally biased region" description="Acidic residues" evidence="2">
    <location>
        <begin position="209"/>
        <end position="224"/>
    </location>
</feature>
<dbReference type="Gene3D" id="2.130.10.10">
    <property type="entry name" value="YVTN repeat-like/Quinoprotein amine dehydrogenase"/>
    <property type="match status" value="1"/>
</dbReference>
<dbReference type="GeneTree" id="ENSGT00390000016223"/>
<evidence type="ECO:0000313" key="3">
    <source>
        <dbReference type="Ensembl" id="ENSCSAVP00000018097.1"/>
    </source>
</evidence>
<reference evidence="3" key="2">
    <citation type="submission" date="2025-08" db="UniProtKB">
        <authorList>
            <consortium name="Ensembl"/>
        </authorList>
    </citation>
    <scope>IDENTIFICATION</scope>
</reference>
<dbReference type="InterPro" id="IPR036322">
    <property type="entry name" value="WD40_repeat_dom_sf"/>
</dbReference>
<dbReference type="PANTHER" id="PTHR22874">
    <property type="entry name" value="ACTIVATING MOLECULE IN BECN1-REGULATED AUTOPHAGY PROTEIN 1"/>
    <property type="match status" value="1"/>
</dbReference>
<evidence type="ECO:0000256" key="2">
    <source>
        <dbReference type="SAM" id="MobiDB-lite"/>
    </source>
</evidence>
<proteinExistence type="predicted"/>
<sequence length="233" mass="25750">MFKPLHKQNVLTALRNRSNGSTQKKSDLAPLLELAEKCAATQCTNNRKVELPRRTRTTFMTAVSPNKKLIASCHGDHNIYISDIASGKVVNSLIGHSRSPWCISFHPSSNDILASGCLSGEVRVWDLRVGGSESWMVSENDIHVTVASLSFHPTDHVLLIAAGNEIHFWDWSLPKPFASVKTGSSAERVRLVRFDMFGSKILTGVINFEEEQQNSGTDEDDQDTDNSTVPWGS</sequence>
<dbReference type="InterPro" id="IPR052596">
    <property type="entry name" value="AMBRA1_autophagy"/>
</dbReference>
<dbReference type="PANTHER" id="PTHR22874:SF1">
    <property type="entry name" value="ACTIVATING MOLECULE IN BECN1-REGULATED AUTOPHAGY PROTEIN 1"/>
    <property type="match status" value="1"/>
</dbReference>
<accession>H2ZKI1</accession>
<dbReference type="SUPFAM" id="SSF50978">
    <property type="entry name" value="WD40 repeat-like"/>
    <property type="match status" value="1"/>
</dbReference>
<dbReference type="STRING" id="51511.ENSCSAVP00000018097"/>
<dbReference type="InParanoid" id="H2ZKI1"/>
<dbReference type="HOGENOM" id="CLU_1131287_0_0_1"/>
<dbReference type="InterPro" id="IPR001680">
    <property type="entry name" value="WD40_rpt"/>
</dbReference>
<feature type="region of interest" description="Disordered" evidence="2">
    <location>
        <begin position="209"/>
        <end position="233"/>
    </location>
</feature>
<dbReference type="SMART" id="SM00320">
    <property type="entry name" value="WD40"/>
    <property type="match status" value="3"/>
</dbReference>
<feature type="repeat" description="WD" evidence="1">
    <location>
        <begin position="93"/>
        <end position="128"/>
    </location>
</feature>
<dbReference type="GO" id="GO:0000045">
    <property type="term" value="P:autophagosome assembly"/>
    <property type="evidence" value="ECO:0007669"/>
    <property type="project" value="TreeGrafter"/>
</dbReference>
<dbReference type="InterPro" id="IPR015943">
    <property type="entry name" value="WD40/YVTN_repeat-like_dom_sf"/>
</dbReference>
<reference evidence="3" key="3">
    <citation type="submission" date="2025-09" db="UniProtKB">
        <authorList>
            <consortium name="Ensembl"/>
        </authorList>
    </citation>
    <scope>IDENTIFICATION</scope>
</reference>
<keyword evidence="1" id="KW-0853">WD repeat</keyword>
<dbReference type="Proteomes" id="UP000007875">
    <property type="component" value="Unassembled WGS sequence"/>
</dbReference>